<evidence type="ECO:0000313" key="8">
    <source>
        <dbReference type="EMBL" id="RPB28201.1"/>
    </source>
</evidence>
<dbReference type="GO" id="GO:0042910">
    <property type="term" value="F:xenobiotic transmembrane transporter activity"/>
    <property type="evidence" value="ECO:0007669"/>
    <property type="project" value="InterPro"/>
</dbReference>
<organism evidence="8 9">
    <name type="scientific">Terfezia boudieri ATCC MYA-4762</name>
    <dbReference type="NCBI Taxonomy" id="1051890"/>
    <lineage>
        <taxon>Eukaryota</taxon>
        <taxon>Fungi</taxon>
        <taxon>Dikarya</taxon>
        <taxon>Ascomycota</taxon>
        <taxon>Pezizomycotina</taxon>
        <taxon>Pezizomycetes</taxon>
        <taxon>Pezizales</taxon>
        <taxon>Pezizaceae</taxon>
        <taxon>Terfezia</taxon>
    </lineage>
</organism>
<keyword evidence="9" id="KW-1185">Reference proteome</keyword>
<dbReference type="OrthoDB" id="2126698at2759"/>
<dbReference type="GO" id="GO:0016020">
    <property type="term" value="C:membrane"/>
    <property type="evidence" value="ECO:0007669"/>
    <property type="project" value="UniProtKB-SubCell"/>
</dbReference>
<dbReference type="STRING" id="1051890.A0A3N4M621"/>
<feature type="transmembrane region" description="Helical" evidence="7">
    <location>
        <begin position="214"/>
        <end position="230"/>
    </location>
</feature>
<evidence type="ECO:0000256" key="2">
    <source>
        <dbReference type="ARBA" id="ARBA00010199"/>
    </source>
</evidence>
<dbReference type="Proteomes" id="UP000267821">
    <property type="component" value="Unassembled WGS sequence"/>
</dbReference>
<feature type="transmembrane region" description="Helical" evidence="7">
    <location>
        <begin position="133"/>
        <end position="154"/>
    </location>
</feature>
<evidence type="ECO:0000256" key="5">
    <source>
        <dbReference type="ARBA" id="ARBA00023136"/>
    </source>
</evidence>
<dbReference type="EMBL" id="ML121529">
    <property type="protein sequence ID" value="RPB28201.1"/>
    <property type="molecule type" value="Genomic_DNA"/>
</dbReference>
<accession>A0A3N4M621</accession>
<feature type="transmembrane region" description="Helical" evidence="7">
    <location>
        <begin position="242"/>
        <end position="264"/>
    </location>
</feature>
<comment type="similarity">
    <text evidence="2">Belongs to the multi antimicrobial extrusion (MATE) (TC 2.A.66.1) family.</text>
</comment>
<feature type="transmembrane region" description="Helical" evidence="7">
    <location>
        <begin position="497"/>
        <end position="517"/>
    </location>
</feature>
<protein>
    <submittedName>
        <fullName evidence="8">MATE efflux family protein</fullName>
    </submittedName>
</protein>
<dbReference type="GO" id="GO:0015297">
    <property type="term" value="F:antiporter activity"/>
    <property type="evidence" value="ECO:0007669"/>
    <property type="project" value="InterPro"/>
</dbReference>
<reference evidence="8 9" key="1">
    <citation type="journal article" date="2018" name="Nat. Ecol. Evol.">
        <title>Pezizomycetes genomes reveal the molecular basis of ectomycorrhizal truffle lifestyle.</title>
        <authorList>
            <person name="Murat C."/>
            <person name="Payen T."/>
            <person name="Noel B."/>
            <person name="Kuo A."/>
            <person name="Morin E."/>
            <person name="Chen J."/>
            <person name="Kohler A."/>
            <person name="Krizsan K."/>
            <person name="Balestrini R."/>
            <person name="Da Silva C."/>
            <person name="Montanini B."/>
            <person name="Hainaut M."/>
            <person name="Levati E."/>
            <person name="Barry K.W."/>
            <person name="Belfiori B."/>
            <person name="Cichocki N."/>
            <person name="Clum A."/>
            <person name="Dockter R.B."/>
            <person name="Fauchery L."/>
            <person name="Guy J."/>
            <person name="Iotti M."/>
            <person name="Le Tacon F."/>
            <person name="Lindquist E.A."/>
            <person name="Lipzen A."/>
            <person name="Malagnac F."/>
            <person name="Mello A."/>
            <person name="Molinier V."/>
            <person name="Miyauchi S."/>
            <person name="Poulain J."/>
            <person name="Riccioni C."/>
            <person name="Rubini A."/>
            <person name="Sitrit Y."/>
            <person name="Splivallo R."/>
            <person name="Traeger S."/>
            <person name="Wang M."/>
            <person name="Zifcakova L."/>
            <person name="Wipf D."/>
            <person name="Zambonelli A."/>
            <person name="Paolocci F."/>
            <person name="Nowrousian M."/>
            <person name="Ottonello S."/>
            <person name="Baldrian P."/>
            <person name="Spatafora J.W."/>
            <person name="Henrissat B."/>
            <person name="Nagy L.G."/>
            <person name="Aury J.M."/>
            <person name="Wincker P."/>
            <person name="Grigoriev I.V."/>
            <person name="Bonfante P."/>
            <person name="Martin F.M."/>
        </authorList>
    </citation>
    <scope>NUCLEOTIDE SEQUENCE [LARGE SCALE GENOMIC DNA]</scope>
    <source>
        <strain evidence="8 9">ATCC MYA-4762</strain>
    </source>
</reference>
<dbReference type="AlphaFoldDB" id="A0A3N4M621"/>
<dbReference type="PANTHER" id="PTHR11206">
    <property type="entry name" value="MULTIDRUG RESISTANCE PROTEIN"/>
    <property type="match status" value="1"/>
</dbReference>
<evidence type="ECO:0000256" key="7">
    <source>
        <dbReference type="SAM" id="Phobius"/>
    </source>
</evidence>
<gene>
    <name evidence="8" type="ORF">L211DRAFT_364855</name>
</gene>
<dbReference type="InterPro" id="IPR002528">
    <property type="entry name" value="MATE_fam"/>
</dbReference>
<feature type="region of interest" description="Disordered" evidence="6">
    <location>
        <begin position="1"/>
        <end position="34"/>
    </location>
</feature>
<keyword evidence="5 7" id="KW-0472">Membrane</keyword>
<sequence length="542" mass="58873">MSSDSPRNPLVRVPGSSSDPVIPEPGSNKSSWVPSFFCQRSSETPEQSTLIESEETPLLRDSSKNLCSQSLSSHRDGESYIYLEESQSQISEFLYLLKTSIPVILAYALQNSLQTASVLIVGRISPAHLATAAFSYMFAMSTAWLIALGGTTVLDTLCSSSFTGSKNPYELGILLQRAFVVLGGMYFVVAIIWWNSERLFLLLGQEGELARDSALFLRYLVPGGLGYIYFECVKKYLQAQSIMGAGTYVLLITAPLNVALNYLFVYTWGLGLVGAPLATGISYWLNFIGVLGYARFVKGWDAWGGWSKECLCKMGIFARLAALGFIQVGTEWWAFEIVALAAGRLGTVPLASQSVIMTTDQVLNTIPFGIGVAASTRVGNMLGARNARGASRSANIAATLSVVAGIAVLVALMCVKDVYAKIFSDDIEVVELTSKVMPYVALFQVADGLNGSCGGALRGMGRQHTGAVVNIISYYFGALPLGIYLAIYHGWGLEGLWIGQCIALYLVGVAEYLLVWASNWDEQVRKAFERMDEGERMERGDV</sequence>
<comment type="subcellular location">
    <subcellularLocation>
        <location evidence="1">Membrane</location>
        <topology evidence="1">Multi-pass membrane protein</topology>
    </subcellularLocation>
</comment>
<feature type="transmembrane region" description="Helical" evidence="7">
    <location>
        <begin position="316"/>
        <end position="335"/>
    </location>
</feature>
<feature type="transmembrane region" description="Helical" evidence="7">
    <location>
        <begin position="270"/>
        <end position="296"/>
    </location>
</feature>
<dbReference type="NCBIfam" id="TIGR00797">
    <property type="entry name" value="matE"/>
    <property type="match status" value="1"/>
</dbReference>
<evidence type="ECO:0000256" key="4">
    <source>
        <dbReference type="ARBA" id="ARBA00022989"/>
    </source>
</evidence>
<name>A0A3N4M621_9PEZI</name>
<dbReference type="GO" id="GO:1990961">
    <property type="term" value="P:xenobiotic detoxification by transmembrane export across the plasma membrane"/>
    <property type="evidence" value="ECO:0007669"/>
    <property type="project" value="InterPro"/>
</dbReference>
<dbReference type="Pfam" id="PF01554">
    <property type="entry name" value="MatE"/>
    <property type="match status" value="2"/>
</dbReference>
<feature type="transmembrane region" description="Helical" evidence="7">
    <location>
        <begin position="396"/>
        <end position="415"/>
    </location>
</feature>
<keyword evidence="4 7" id="KW-1133">Transmembrane helix</keyword>
<dbReference type="InterPro" id="IPR045069">
    <property type="entry name" value="MATE_euk"/>
</dbReference>
<dbReference type="InParanoid" id="A0A3N4M621"/>
<keyword evidence="3 7" id="KW-0812">Transmembrane</keyword>
<proteinExistence type="inferred from homology"/>
<feature type="transmembrane region" description="Helical" evidence="7">
    <location>
        <begin position="467"/>
        <end position="491"/>
    </location>
</feature>
<evidence type="ECO:0000256" key="6">
    <source>
        <dbReference type="SAM" id="MobiDB-lite"/>
    </source>
</evidence>
<evidence type="ECO:0000256" key="1">
    <source>
        <dbReference type="ARBA" id="ARBA00004141"/>
    </source>
</evidence>
<dbReference type="CDD" id="cd13132">
    <property type="entry name" value="MATE_eukaryotic"/>
    <property type="match status" value="1"/>
</dbReference>
<evidence type="ECO:0000313" key="9">
    <source>
        <dbReference type="Proteomes" id="UP000267821"/>
    </source>
</evidence>
<feature type="transmembrane region" description="Helical" evidence="7">
    <location>
        <begin position="174"/>
        <end position="194"/>
    </location>
</feature>
<evidence type="ECO:0000256" key="3">
    <source>
        <dbReference type="ARBA" id="ARBA00022692"/>
    </source>
</evidence>